<sequence length="197" mass="21849">MVGIYSAGDTADAKSFFYFTSPLLHYDYRDSEQQKHLLTEQFAKNGGMTSRLLEAVWDAPDFYFDSLSQIHMKHWSTGRVVLIGDAAYCASPGSGQGTSLALIGAYVLAGELAEACGDHQVAFARYESELRGYVEANQQLGAQGVKDSIPRTQLEIQLRTQMIRMLPHLPWKGFLTGKMARATQTAANAITLKDYER</sequence>
<feature type="domain" description="FAD-binding" evidence="1">
    <location>
        <begin position="69"/>
        <end position="128"/>
    </location>
</feature>
<dbReference type="Proteomes" id="UP000612362">
    <property type="component" value="Unassembled WGS sequence"/>
</dbReference>
<dbReference type="EMBL" id="BNJF01000006">
    <property type="protein sequence ID" value="GHO49774.1"/>
    <property type="molecule type" value="Genomic_DNA"/>
</dbReference>
<comment type="caution">
    <text evidence="2">The sequence shown here is derived from an EMBL/GenBank/DDBJ whole genome shotgun (WGS) entry which is preliminary data.</text>
</comment>
<dbReference type="InterPro" id="IPR036188">
    <property type="entry name" value="FAD/NAD-bd_sf"/>
</dbReference>
<organism evidence="2 3">
    <name type="scientific">Ktedonospora formicarum</name>
    <dbReference type="NCBI Taxonomy" id="2778364"/>
    <lineage>
        <taxon>Bacteria</taxon>
        <taxon>Bacillati</taxon>
        <taxon>Chloroflexota</taxon>
        <taxon>Ktedonobacteria</taxon>
        <taxon>Ktedonobacterales</taxon>
        <taxon>Ktedonobacteraceae</taxon>
        <taxon>Ktedonospora</taxon>
    </lineage>
</organism>
<gene>
    <name evidence="2" type="ORF">KSX_79370</name>
</gene>
<evidence type="ECO:0000313" key="3">
    <source>
        <dbReference type="Proteomes" id="UP000612362"/>
    </source>
</evidence>
<evidence type="ECO:0000259" key="1">
    <source>
        <dbReference type="Pfam" id="PF01494"/>
    </source>
</evidence>
<protein>
    <recommendedName>
        <fullName evidence="1">FAD-binding domain-containing protein</fullName>
    </recommendedName>
</protein>
<dbReference type="PANTHER" id="PTHR46865:SF2">
    <property type="entry name" value="MONOOXYGENASE"/>
    <property type="match status" value="1"/>
</dbReference>
<dbReference type="SUPFAM" id="SSF51905">
    <property type="entry name" value="FAD/NAD(P)-binding domain"/>
    <property type="match status" value="1"/>
</dbReference>
<reference evidence="2" key="1">
    <citation type="submission" date="2020-10" db="EMBL/GenBank/DDBJ databases">
        <title>Taxonomic study of unclassified bacteria belonging to the class Ktedonobacteria.</title>
        <authorList>
            <person name="Yabe S."/>
            <person name="Wang C.M."/>
            <person name="Zheng Y."/>
            <person name="Sakai Y."/>
            <person name="Cavaletti L."/>
            <person name="Monciardini P."/>
            <person name="Donadio S."/>
        </authorList>
    </citation>
    <scope>NUCLEOTIDE SEQUENCE</scope>
    <source>
        <strain evidence="2">SOSP1-1</strain>
    </source>
</reference>
<dbReference type="InterPro" id="IPR051704">
    <property type="entry name" value="FAD_aromatic-hydroxylase"/>
</dbReference>
<dbReference type="GO" id="GO:0071949">
    <property type="term" value="F:FAD binding"/>
    <property type="evidence" value="ECO:0007669"/>
    <property type="project" value="InterPro"/>
</dbReference>
<proteinExistence type="predicted"/>
<dbReference type="AlphaFoldDB" id="A0A8J3ICV9"/>
<evidence type="ECO:0000313" key="2">
    <source>
        <dbReference type="EMBL" id="GHO49774.1"/>
    </source>
</evidence>
<keyword evidence="3" id="KW-1185">Reference proteome</keyword>
<dbReference type="InterPro" id="IPR002938">
    <property type="entry name" value="FAD-bd"/>
</dbReference>
<dbReference type="Gene3D" id="3.30.9.10">
    <property type="entry name" value="D-Amino Acid Oxidase, subunit A, domain 2"/>
    <property type="match status" value="1"/>
</dbReference>
<dbReference type="Pfam" id="PF01494">
    <property type="entry name" value="FAD_binding_3"/>
    <property type="match status" value="1"/>
</dbReference>
<accession>A0A8J3ICV9</accession>
<dbReference type="RefSeq" id="WP_220198871.1">
    <property type="nucleotide sequence ID" value="NZ_BNJF01000006.1"/>
</dbReference>
<dbReference type="PANTHER" id="PTHR46865">
    <property type="entry name" value="OXIDOREDUCTASE-RELATED"/>
    <property type="match status" value="1"/>
</dbReference>
<name>A0A8J3ICV9_9CHLR</name>
<dbReference type="Gene3D" id="3.50.50.60">
    <property type="entry name" value="FAD/NAD(P)-binding domain"/>
    <property type="match status" value="1"/>
</dbReference>